<keyword evidence="2" id="KW-1185">Reference proteome</keyword>
<dbReference type="AlphaFoldDB" id="A0A5M8QSF3"/>
<comment type="caution">
    <text evidence="1">The sequence shown here is derived from an EMBL/GenBank/DDBJ whole genome shotgun (WGS) entry which is preliminary data.</text>
</comment>
<dbReference type="EMBL" id="VOIR01000001">
    <property type="protein sequence ID" value="KAA6437960.1"/>
    <property type="molecule type" value="Genomic_DNA"/>
</dbReference>
<dbReference type="RefSeq" id="WP_146354251.1">
    <property type="nucleotide sequence ID" value="NZ_VOIR01000001.1"/>
</dbReference>
<organism evidence="1 2">
    <name type="scientific">Agrococcus sediminis</name>
    <dbReference type="NCBI Taxonomy" id="2599924"/>
    <lineage>
        <taxon>Bacteria</taxon>
        <taxon>Bacillati</taxon>
        <taxon>Actinomycetota</taxon>
        <taxon>Actinomycetes</taxon>
        <taxon>Micrococcales</taxon>
        <taxon>Microbacteriaceae</taxon>
        <taxon>Agrococcus</taxon>
    </lineage>
</organism>
<protein>
    <submittedName>
        <fullName evidence="1">Uncharacterized protein</fullName>
    </submittedName>
</protein>
<name>A0A5M8QSF3_9MICO</name>
<accession>A0A5M8QSF3</accession>
<dbReference type="OrthoDB" id="5081697at2"/>
<evidence type="ECO:0000313" key="1">
    <source>
        <dbReference type="EMBL" id="KAA6437960.1"/>
    </source>
</evidence>
<gene>
    <name evidence="1" type="ORF">FQ330_00240</name>
</gene>
<reference evidence="1 2" key="1">
    <citation type="submission" date="2019-08" db="EMBL/GenBank/DDBJ databases">
        <title>Agrococcus lahaulensis sp. nov., isolated from a cold desert of the Indian Himalayas.</title>
        <authorList>
            <person name="Qu J.H."/>
        </authorList>
    </citation>
    <scope>NUCLEOTIDE SEQUENCE [LARGE SCALE GENOMIC DNA]</scope>
    <source>
        <strain evidence="1 2">NS18</strain>
    </source>
</reference>
<dbReference type="Proteomes" id="UP000323221">
    <property type="component" value="Unassembled WGS sequence"/>
</dbReference>
<sequence>MSWARTSVGNTDELEQARLIERRLQQGRLIRARFEIVSNRGVGSGSELAADDEATKWMHLSHVVTTALMMATDNMRAIDGLLRPAKTLEVPMYAHYPIVRSILEASSLAKWILVPAARGDRIERLLRARFDDIAQDASLAKVELDALQNMDEPPGNDVLGRQRRLDTKRHDRDVAKAREIAAAHDIPWARVKQGLPPWVHLIRSVCVVPAGAHGMRVPGDYAAMLWKVASGLSHPSHSRSARNSDLERLSESADGVSRVRLTASLRWTHEAILVAYNTTQEAVSLLESRGAPQLPASFHRR</sequence>
<proteinExistence type="predicted"/>
<evidence type="ECO:0000313" key="2">
    <source>
        <dbReference type="Proteomes" id="UP000323221"/>
    </source>
</evidence>